<dbReference type="Gene3D" id="4.10.320.60">
    <property type="match status" value="1"/>
</dbReference>
<evidence type="ECO:0000313" key="2">
    <source>
        <dbReference type="Proteomes" id="UP001623330"/>
    </source>
</evidence>
<organism evidence="1 2">
    <name type="scientific">Nakaseomyces bracarensis</name>
    <dbReference type="NCBI Taxonomy" id="273131"/>
    <lineage>
        <taxon>Eukaryota</taxon>
        <taxon>Fungi</taxon>
        <taxon>Dikarya</taxon>
        <taxon>Ascomycota</taxon>
        <taxon>Saccharomycotina</taxon>
        <taxon>Saccharomycetes</taxon>
        <taxon>Saccharomycetales</taxon>
        <taxon>Saccharomycetaceae</taxon>
        <taxon>Nakaseomyces</taxon>
    </lineage>
</organism>
<dbReference type="EMBL" id="JBEVYD010000008">
    <property type="protein sequence ID" value="KAL3231114.1"/>
    <property type="molecule type" value="Genomic_DNA"/>
</dbReference>
<keyword evidence="2" id="KW-1185">Reference proteome</keyword>
<proteinExistence type="predicted"/>
<comment type="caution">
    <text evidence="1">The sequence shown here is derived from an EMBL/GenBank/DDBJ whole genome shotgun (WGS) entry which is preliminary data.</text>
</comment>
<sequence length="57" mass="6694">MIHIYLNDVEIYGTEVDYNSYLNGHYRTYLMKPEEGLTGRKIIYDEDGKPYVLSSSE</sequence>
<gene>
    <name evidence="1" type="ORF">RNJ44_00753</name>
</gene>
<reference evidence="1 2" key="1">
    <citation type="submission" date="2024-05" db="EMBL/GenBank/DDBJ databases">
        <title>Long read based assembly of the Candida bracarensis genome reveals expanded adhesin content.</title>
        <authorList>
            <person name="Marcet-Houben M."/>
            <person name="Ksiezopolska E."/>
            <person name="Gabaldon T."/>
        </authorList>
    </citation>
    <scope>NUCLEOTIDE SEQUENCE [LARGE SCALE GENOMIC DNA]</scope>
    <source>
        <strain evidence="1 2">CBM6</strain>
    </source>
</reference>
<accession>A0ABR4NS32</accession>
<protein>
    <submittedName>
        <fullName evidence="1">Uncharacterized protein</fullName>
    </submittedName>
</protein>
<dbReference type="Proteomes" id="UP001623330">
    <property type="component" value="Unassembled WGS sequence"/>
</dbReference>
<name>A0ABR4NS32_9SACH</name>
<evidence type="ECO:0000313" key="1">
    <source>
        <dbReference type="EMBL" id="KAL3231114.1"/>
    </source>
</evidence>